<feature type="region of interest" description="Disordered" evidence="1">
    <location>
        <begin position="68"/>
        <end position="87"/>
    </location>
</feature>
<dbReference type="AlphaFoldDB" id="Q6YX74"/>
<dbReference type="EMBL" id="AP005726">
    <property type="protein sequence ID" value="BAD03829.1"/>
    <property type="molecule type" value="Genomic_DNA"/>
</dbReference>
<dbReference type="Proteomes" id="UP000000763">
    <property type="component" value="Chromosome 8"/>
</dbReference>
<reference evidence="2" key="1">
    <citation type="submission" date="2001-11" db="EMBL/GenBank/DDBJ databases">
        <title>Oryza sativa nipponbare(GA3) genomic DNA, chromosome 8, PAC clone:P0475C12.</title>
        <authorList>
            <person name="Sasaki T."/>
            <person name="Matsumoto T."/>
            <person name="Yamamoto K."/>
        </authorList>
    </citation>
    <scope>NUCLEOTIDE SEQUENCE</scope>
</reference>
<dbReference type="EMBL" id="AP004375">
    <property type="protein sequence ID" value="BAD03148.1"/>
    <property type="molecule type" value="Genomic_DNA"/>
</dbReference>
<proteinExistence type="predicted"/>
<name>Q6YX74_ORYSJ</name>
<evidence type="ECO:0000313" key="3">
    <source>
        <dbReference type="EMBL" id="BAD03829.1"/>
    </source>
</evidence>
<protein>
    <submittedName>
        <fullName evidence="3">Uncharacterized protein</fullName>
    </submittedName>
</protein>
<evidence type="ECO:0000313" key="4">
    <source>
        <dbReference type="Proteomes" id="UP000000763"/>
    </source>
</evidence>
<reference evidence="3" key="2">
    <citation type="submission" date="2002-09" db="EMBL/GenBank/DDBJ databases">
        <title>Oryza sativa nipponbare(GA3) genomic DNA, chromosome 8, BAC clone:OSJNBa0028A18.</title>
        <authorList>
            <person name="Sasaki T."/>
            <person name="Matsumoto T."/>
            <person name="Katayose Y."/>
        </authorList>
    </citation>
    <scope>NUCLEOTIDE SEQUENCE</scope>
</reference>
<organism evidence="3 4">
    <name type="scientific">Oryza sativa subsp. japonica</name>
    <name type="common">Rice</name>
    <dbReference type="NCBI Taxonomy" id="39947"/>
    <lineage>
        <taxon>Eukaryota</taxon>
        <taxon>Viridiplantae</taxon>
        <taxon>Streptophyta</taxon>
        <taxon>Embryophyta</taxon>
        <taxon>Tracheophyta</taxon>
        <taxon>Spermatophyta</taxon>
        <taxon>Magnoliopsida</taxon>
        <taxon>Liliopsida</taxon>
        <taxon>Poales</taxon>
        <taxon>Poaceae</taxon>
        <taxon>BOP clade</taxon>
        <taxon>Oryzoideae</taxon>
        <taxon>Oryzeae</taxon>
        <taxon>Oryzinae</taxon>
        <taxon>Oryza</taxon>
        <taxon>Oryza sativa</taxon>
    </lineage>
</organism>
<evidence type="ECO:0000256" key="1">
    <source>
        <dbReference type="SAM" id="MobiDB-lite"/>
    </source>
</evidence>
<accession>Q6YX74</accession>
<gene>
    <name evidence="3" type="ORF">OSJNBa0028A18.2</name>
    <name evidence="2" type="ORF">P0475C12.37</name>
</gene>
<reference evidence="4" key="3">
    <citation type="journal article" date="2005" name="Nature">
        <title>The map-based sequence of the rice genome.</title>
        <authorList>
            <consortium name="International rice genome sequencing project (IRGSP)"/>
            <person name="Matsumoto T."/>
            <person name="Wu J."/>
            <person name="Kanamori H."/>
            <person name="Katayose Y."/>
            <person name="Fujisawa M."/>
            <person name="Namiki N."/>
            <person name="Mizuno H."/>
            <person name="Yamamoto K."/>
            <person name="Antonio B.A."/>
            <person name="Baba T."/>
            <person name="Sakata K."/>
            <person name="Nagamura Y."/>
            <person name="Aoki H."/>
            <person name="Arikawa K."/>
            <person name="Arita K."/>
            <person name="Bito T."/>
            <person name="Chiden Y."/>
            <person name="Fujitsuka N."/>
            <person name="Fukunaka R."/>
            <person name="Hamada M."/>
            <person name="Harada C."/>
            <person name="Hayashi A."/>
            <person name="Hijishita S."/>
            <person name="Honda M."/>
            <person name="Hosokawa S."/>
            <person name="Ichikawa Y."/>
            <person name="Idonuma A."/>
            <person name="Iijima M."/>
            <person name="Ikeda M."/>
            <person name="Ikeno M."/>
            <person name="Ito K."/>
            <person name="Ito S."/>
            <person name="Ito T."/>
            <person name="Ito Y."/>
            <person name="Ito Y."/>
            <person name="Iwabuchi A."/>
            <person name="Kamiya K."/>
            <person name="Karasawa W."/>
            <person name="Kurita K."/>
            <person name="Katagiri S."/>
            <person name="Kikuta A."/>
            <person name="Kobayashi H."/>
            <person name="Kobayashi N."/>
            <person name="Machita K."/>
            <person name="Maehara T."/>
            <person name="Masukawa M."/>
            <person name="Mizubayashi T."/>
            <person name="Mukai Y."/>
            <person name="Nagasaki H."/>
            <person name="Nagata Y."/>
            <person name="Naito S."/>
            <person name="Nakashima M."/>
            <person name="Nakama Y."/>
            <person name="Nakamichi Y."/>
            <person name="Nakamura M."/>
            <person name="Meguro A."/>
            <person name="Negishi M."/>
            <person name="Ohta I."/>
            <person name="Ohta T."/>
            <person name="Okamoto M."/>
            <person name="Ono N."/>
            <person name="Saji S."/>
            <person name="Sakaguchi M."/>
            <person name="Sakai K."/>
            <person name="Shibata M."/>
            <person name="Shimokawa T."/>
            <person name="Song J."/>
            <person name="Takazaki Y."/>
            <person name="Terasawa K."/>
            <person name="Tsugane M."/>
            <person name="Tsuji K."/>
            <person name="Ueda S."/>
            <person name="Waki K."/>
            <person name="Yamagata H."/>
            <person name="Yamamoto M."/>
            <person name="Yamamoto S."/>
            <person name="Yamane H."/>
            <person name="Yoshiki S."/>
            <person name="Yoshihara R."/>
            <person name="Yukawa K."/>
            <person name="Zhong H."/>
            <person name="Yano M."/>
            <person name="Yuan Q."/>
            <person name="Ouyang S."/>
            <person name="Liu J."/>
            <person name="Jones K.M."/>
            <person name="Gansberger K."/>
            <person name="Moffat K."/>
            <person name="Hill J."/>
            <person name="Bera J."/>
            <person name="Fadrosh D."/>
            <person name="Jin S."/>
            <person name="Johri S."/>
            <person name="Kim M."/>
            <person name="Overton L."/>
            <person name="Reardon M."/>
            <person name="Tsitrin T."/>
            <person name="Vuong H."/>
            <person name="Weaver B."/>
            <person name="Ciecko A."/>
            <person name="Tallon L."/>
            <person name="Jackson J."/>
            <person name="Pai G."/>
            <person name="Aken S.V."/>
            <person name="Utterback T."/>
            <person name="Reidmuller S."/>
            <person name="Feldblyum T."/>
            <person name="Hsiao J."/>
            <person name="Zismann V."/>
            <person name="Iobst S."/>
            <person name="de Vazeille A.R."/>
            <person name="Buell C.R."/>
            <person name="Ying K."/>
            <person name="Li Y."/>
            <person name="Lu T."/>
            <person name="Huang Y."/>
            <person name="Zhao Q."/>
            <person name="Feng Q."/>
            <person name="Zhang L."/>
            <person name="Zhu J."/>
            <person name="Weng Q."/>
            <person name="Mu J."/>
            <person name="Lu Y."/>
            <person name="Fan D."/>
            <person name="Liu Y."/>
            <person name="Guan J."/>
            <person name="Zhang Y."/>
            <person name="Yu S."/>
            <person name="Liu X."/>
            <person name="Zhang Y."/>
            <person name="Hong G."/>
            <person name="Han B."/>
            <person name="Choisne N."/>
            <person name="Demange N."/>
            <person name="Orjeda G."/>
            <person name="Samain S."/>
            <person name="Cattolico L."/>
            <person name="Pelletier E."/>
            <person name="Couloux A."/>
            <person name="Segurens B."/>
            <person name="Wincker P."/>
            <person name="D'Hont A."/>
            <person name="Scarpelli C."/>
            <person name="Weissenbach J."/>
            <person name="Salanoubat M."/>
            <person name="Quetier F."/>
            <person name="Yu Y."/>
            <person name="Kim H.R."/>
            <person name="Rambo T."/>
            <person name="Currie J."/>
            <person name="Collura K."/>
            <person name="Luo M."/>
            <person name="Yang T."/>
            <person name="Ammiraju J.S.S."/>
            <person name="Engler F."/>
            <person name="Soderlund C."/>
            <person name="Wing R.A."/>
            <person name="Palmer L.E."/>
            <person name="de la Bastide M."/>
            <person name="Spiegel L."/>
            <person name="Nascimento L."/>
            <person name="Zutavern T."/>
            <person name="O'Shaughnessy A."/>
            <person name="Dike S."/>
            <person name="Dedhia N."/>
            <person name="Preston R."/>
            <person name="Balija V."/>
            <person name="McCombie W.R."/>
            <person name="Chow T."/>
            <person name="Chen H."/>
            <person name="Chung M."/>
            <person name="Chen C."/>
            <person name="Shaw J."/>
            <person name="Wu H."/>
            <person name="Hsiao K."/>
            <person name="Chao Y."/>
            <person name="Chu M."/>
            <person name="Cheng C."/>
            <person name="Hour A."/>
            <person name="Lee P."/>
            <person name="Lin S."/>
            <person name="Lin Y."/>
            <person name="Liou J."/>
            <person name="Liu S."/>
            <person name="Hsing Y."/>
            <person name="Raghuvanshi S."/>
            <person name="Mohanty A."/>
            <person name="Bharti A.K."/>
            <person name="Gaur A."/>
            <person name="Gupta V."/>
            <person name="Kumar D."/>
            <person name="Ravi V."/>
            <person name="Vij S."/>
            <person name="Kapur A."/>
            <person name="Khurana P."/>
            <person name="Khurana P."/>
            <person name="Khurana J.P."/>
            <person name="Tyagi A.K."/>
            <person name="Gaikwad K."/>
            <person name="Singh A."/>
            <person name="Dalal V."/>
            <person name="Srivastava S."/>
            <person name="Dixit A."/>
            <person name="Pal A.K."/>
            <person name="Ghazi I.A."/>
            <person name="Yadav M."/>
            <person name="Pandit A."/>
            <person name="Bhargava A."/>
            <person name="Sureshbabu K."/>
            <person name="Batra K."/>
            <person name="Sharma T.R."/>
            <person name="Mohapatra T."/>
            <person name="Singh N.K."/>
            <person name="Messing J."/>
            <person name="Nelson A.B."/>
            <person name="Fuks G."/>
            <person name="Kavchok S."/>
            <person name="Keizer G."/>
            <person name="Linton E."/>
            <person name="Llaca V."/>
            <person name="Song R."/>
            <person name="Tanyolac B."/>
            <person name="Young S."/>
            <person name="Ho-Il K."/>
            <person name="Hahn J.H."/>
            <person name="Sangsakoo G."/>
            <person name="Vanavichit A."/>
            <person name="de Mattos Luiz.A.T."/>
            <person name="Zimmer P.D."/>
            <person name="Malone G."/>
            <person name="Dellagostin O."/>
            <person name="de Oliveira A.C."/>
            <person name="Bevan M."/>
            <person name="Bancroft I."/>
            <person name="Minx P."/>
            <person name="Cordum H."/>
            <person name="Wilson R."/>
            <person name="Cheng Z."/>
            <person name="Jin W."/>
            <person name="Jiang J."/>
            <person name="Leong S.A."/>
            <person name="Iwama H."/>
            <person name="Gojobori T."/>
            <person name="Itoh T."/>
            <person name="Niimura Y."/>
            <person name="Fujii Y."/>
            <person name="Habara T."/>
            <person name="Sakai H."/>
            <person name="Sato Y."/>
            <person name="Wilson G."/>
            <person name="Kumar K."/>
            <person name="McCouch S."/>
            <person name="Juretic N."/>
            <person name="Hoen D."/>
            <person name="Wright S."/>
            <person name="Bruskiewich R."/>
            <person name="Bureau T."/>
            <person name="Miyao A."/>
            <person name="Hirochika H."/>
            <person name="Nishikawa T."/>
            <person name="Kadowaki K."/>
            <person name="Sugiura M."/>
            <person name="Burr B."/>
            <person name="Sasaki T."/>
        </authorList>
    </citation>
    <scope>NUCLEOTIDE SEQUENCE [LARGE SCALE GENOMIC DNA]</scope>
    <source>
        <strain evidence="4">cv. Nipponbare</strain>
    </source>
</reference>
<sequence>MAAGRSSGRSGLLNEAREARESINKMAAAAAHVHIKAVQTAVSPGGRVSSPRVCCNVESVRVGGQGVGEGVAERGAGRPPGDGGPALTPHRWVVGGDTVGVTLDEFLGGKGLVCREVALASWTDVNADDPDMCPVLHVVILCALNCGILERRRVAGG</sequence>
<reference evidence="4" key="4">
    <citation type="journal article" date="2008" name="Nucleic Acids Res.">
        <title>The rice annotation project database (RAP-DB): 2008 update.</title>
        <authorList>
            <consortium name="The rice annotation project (RAP)"/>
        </authorList>
    </citation>
    <scope>GENOME REANNOTATION</scope>
    <source>
        <strain evidence="4">cv. Nipponbare</strain>
    </source>
</reference>
<evidence type="ECO:0000313" key="2">
    <source>
        <dbReference type="EMBL" id="BAD03148.1"/>
    </source>
</evidence>